<sequence length="92" mass="10031">MTSGCQRTGGLRCPGTGNGPRPPPNRYAGSLSRCPARPAPGLIADEHRWVFDELIAPSHLRRVTMRPDPIYLIGEPGAGQLLAGRMLRRAMR</sequence>
<accession>A0ABW2WLA0</accession>
<dbReference type="Proteomes" id="UP001596915">
    <property type="component" value="Unassembled WGS sequence"/>
</dbReference>
<feature type="region of interest" description="Disordered" evidence="1">
    <location>
        <begin position="1"/>
        <end position="30"/>
    </location>
</feature>
<proteinExistence type="predicted"/>
<evidence type="ECO:0000313" key="3">
    <source>
        <dbReference type="Proteomes" id="UP001596915"/>
    </source>
</evidence>
<evidence type="ECO:0000313" key="2">
    <source>
        <dbReference type="EMBL" id="MFD0622319.1"/>
    </source>
</evidence>
<protein>
    <submittedName>
        <fullName evidence="2">Uncharacterized protein</fullName>
    </submittedName>
</protein>
<comment type="caution">
    <text evidence="2">The sequence shown here is derived from an EMBL/GenBank/DDBJ whole genome shotgun (WGS) entry which is preliminary data.</text>
</comment>
<name>A0ABW2WLA0_9ACTN</name>
<reference evidence="3" key="1">
    <citation type="journal article" date="2019" name="Int. J. Syst. Evol. Microbiol.">
        <title>The Global Catalogue of Microorganisms (GCM) 10K type strain sequencing project: providing services to taxonomists for standard genome sequencing and annotation.</title>
        <authorList>
            <consortium name="The Broad Institute Genomics Platform"/>
            <consortium name="The Broad Institute Genome Sequencing Center for Infectious Disease"/>
            <person name="Wu L."/>
            <person name="Ma J."/>
        </authorList>
    </citation>
    <scope>NUCLEOTIDE SEQUENCE [LARGE SCALE GENOMIC DNA]</scope>
    <source>
        <strain evidence="3">JCM 12607</strain>
    </source>
</reference>
<dbReference type="EMBL" id="JBHTGL010000005">
    <property type="protein sequence ID" value="MFD0622319.1"/>
    <property type="molecule type" value="Genomic_DNA"/>
</dbReference>
<organism evidence="2 3">
    <name type="scientific">Streptomyces sanglieri</name>
    <dbReference type="NCBI Taxonomy" id="193460"/>
    <lineage>
        <taxon>Bacteria</taxon>
        <taxon>Bacillati</taxon>
        <taxon>Actinomycetota</taxon>
        <taxon>Actinomycetes</taxon>
        <taxon>Kitasatosporales</taxon>
        <taxon>Streptomycetaceae</taxon>
        <taxon>Streptomyces</taxon>
    </lineage>
</organism>
<evidence type="ECO:0000256" key="1">
    <source>
        <dbReference type="SAM" id="MobiDB-lite"/>
    </source>
</evidence>
<keyword evidence="3" id="KW-1185">Reference proteome</keyword>
<gene>
    <name evidence="2" type="ORF">ACFQ2K_05230</name>
</gene>